<name>A0ACD3TQN4_9MYCO</name>
<comment type="caution">
    <text evidence="1">The sequence shown here is derived from an EMBL/GenBank/DDBJ whole genome shotgun (WGS) entry which is preliminary data.</text>
</comment>
<dbReference type="Proteomes" id="UP000315366">
    <property type="component" value="Unassembled WGS sequence"/>
</dbReference>
<organism evidence="1 2">
    <name type="scientific">Mycobacterium orygis</name>
    <dbReference type="NCBI Taxonomy" id="1305738"/>
    <lineage>
        <taxon>Bacteria</taxon>
        <taxon>Bacillati</taxon>
        <taxon>Actinomycetota</taxon>
        <taxon>Actinomycetes</taxon>
        <taxon>Mycobacteriales</taxon>
        <taxon>Mycobacteriaceae</taxon>
        <taxon>Mycobacterium</taxon>
        <taxon>Mycobacterium tuberculosis complex</taxon>
    </lineage>
</organism>
<keyword evidence="2" id="KW-1185">Reference proteome</keyword>
<sequence>MRTPRRVGSPRPKTAQPCTDLAEDQTGTADIAIRDNSRHQPKGAKNKQMHPMIPAEYISNIIYEG</sequence>
<accession>A0ACD3TQN4</accession>
<evidence type="ECO:0000313" key="1">
    <source>
        <dbReference type="EMBL" id="TPD51064.1"/>
    </source>
</evidence>
<gene>
    <name evidence="1" type="ORF">FHI80_12700</name>
</gene>
<dbReference type="EMBL" id="VDER01000018">
    <property type="protein sequence ID" value="TPD51064.1"/>
    <property type="molecule type" value="Genomic_DNA"/>
</dbReference>
<proteinExistence type="predicted"/>
<evidence type="ECO:0000313" key="2">
    <source>
        <dbReference type="Proteomes" id="UP000315366"/>
    </source>
</evidence>
<protein>
    <submittedName>
        <fullName evidence="1">PPE family protein</fullName>
    </submittedName>
</protein>
<feature type="non-terminal residue" evidence="1">
    <location>
        <position position="65"/>
    </location>
</feature>
<reference evidence="1" key="1">
    <citation type="submission" date="2019-05" db="EMBL/GenBank/DDBJ databases">
        <title>Whole genome sequence of Mycobacterium orygis isolated from a cattle in Chennai, India.</title>
        <authorList>
            <person name="Refaya A.K."/>
            <person name="Kumar N."/>
            <person name="Veerasamy M."/>
            <person name="Raj D."/>
            <person name="Balaji S."/>
            <person name="Peacock S.J."/>
            <person name="Palaniyandi K."/>
        </authorList>
    </citation>
    <scope>NUCLEOTIDE SEQUENCE</scope>
    <source>
        <strain evidence="1">NIRTAH144</strain>
    </source>
</reference>